<gene>
    <name evidence="4" type="ORF">SAMN04488136_12049</name>
</gene>
<dbReference type="InterPro" id="IPR003731">
    <property type="entry name" value="Di-Nase_FeMo-co_biosynth"/>
</dbReference>
<proteinExistence type="predicted"/>
<dbReference type="RefSeq" id="WP_176765615.1">
    <property type="nucleotide sequence ID" value="NZ_FNDD01000020.1"/>
</dbReference>
<name>A0A1G8DL23_9VIBR</name>
<reference evidence="4 5" key="1">
    <citation type="submission" date="2016-10" db="EMBL/GenBank/DDBJ databases">
        <authorList>
            <person name="de Groot N.N."/>
        </authorList>
    </citation>
    <scope>NUCLEOTIDE SEQUENCE [LARGE SCALE GENOMIC DNA]</scope>
    <source>
        <strain evidence="4 5">CGMCC 1.10228</strain>
    </source>
</reference>
<evidence type="ECO:0000313" key="5">
    <source>
        <dbReference type="Proteomes" id="UP000198854"/>
    </source>
</evidence>
<evidence type="ECO:0000256" key="1">
    <source>
        <dbReference type="ARBA" id="ARBA00023231"/>
    </source>
</evidence>
<dbReference type="InterPro" id="IPR036105">
    <property type="entry name" value="DiNase_FeMo-co_biosyn_sf"/>
</dbReference>
<feature type="compositionally biased region" description="Basic and acidic residues" evidence="2">
    <location>
        <begin position="151"/>
        <end position="171"/>
    </location>
</feature>
<feature type="domain" description="Dinitrogenase iron-molybdenum cofactor biosynthesis" evidence="3">
    <location>
        <begin position="9"/>
        <end position="88"/>
    </location>
</feature>
<keyword evidence="5" id="KW-1185">Reference proteome</keyword>
<sequence length="196" mass="21456">MIIAIPINDDRIANHFTKARQFAFFDPDGHCKATIANPALNANCQGKDALIDLLKQQGTTQVMVRQIGERILAKLLDNQFAVLQTQSSRQPITSILRNPHQCQSLTSPSQGRPSANFAHKHTQQGEDGDPHPHGHSHSHEHKSSGCGCGHHQGDGEHSCQRHNQPESRHQDGNCCGSASHHQDGHHHGQGKGCCHD</sequence>
<feature type="region of interest" description="Disordered" evidence="2">
    <location>
        <begin position="101"/>
        <end position="196"/>
    </location>
</feature>
<keyword evidence="1" id="KW-0535">Nitrogen fixation</keyword>
<dbReference type="AlphaFoldDB" id="A0A1G8DL23"/>
<accession>A0A1G8DL23</accession>
<protein>
    <submittedName>
        <fullName evidence="4">Predicted Fe-Mo cluster-binding protein, NifX family</fullName>
    </submittedName>
</protein>
<dbReference type="Pfam" id="PF02579">
    <property type="entry name" value="Nitro_FeMo-Co"/>
    <property type="match status" value="1"/>
</dbReference>
<organism evidence="4 5">
    <name type="scientific">Vibrio xiamenensis</name>
    <dbReference type="NCBI Taxonomy" id="861298"/>
    <lineage>
        <taxon>Bacteria</taxon>
        <taxon>Pseudomonadati</taxon>
        <taxon>Pseudomonadota</taxon>
        <taxon>Gammaproteobacteria</taxon>
        <taxon>Vibrionales</taxon>
        <taxon>Vibrionaceae</taxon>
        <taxon>Vibrio</taxon>
    </lineage>
</organism>
<dbReference type="STRING" id="861298.SAMN04488136_12049"/>
<dbReference type="EMBL" id="FNDD01000020">
    <property type="protein sequence ID" value="SDH58352.1"/>
    <property type="molecule type" value="Genomic_DNA"/>
</dbReference>
<dbReference type="Proteomes" id="UP000198854">
    <property type="component" value="Unassembled WGS sequence"/>
</dbReference>
<feature type="compositionally biased region" description="Polar residues" evidence="2">
    <location>
        <begin position="101"/>
        <end position="113"/>
    </location>
</feature>
<evidence type="ECO:0000256" key="2">
    <source>
        <dbReference type="SAM" id="MobiDB-lite"/>
    </source>
</evidence>
<dbReference type="SUPFAM" id="SSF53146">
    <property type="entry name" value="Nitrogenase accessory factor-like"/>
    <property type="match status" value="1"/>
</dbReference>
<dbReference type="Gene3D" id="3.30.420.130">
    <property type="entry name" value="Dinitrogenase iron-molybdenum cofactor biosynthesis domain"/>
    <property type="match status" value="1"/>
</dbReference>
<evidence type="ECO:0000259" key="3">
    <source>
        <dbReference type="Pfam" id="PF02579"/>
    </source>
</evidence>
<evidence type="ECO:0000313" key="4">
    <source>
        <dbReference type="EMBL" id="SDH58352.1"/>
    </source>
</evidence>